<evidence type="ECO:0000313" key="2">
    <source>
        <dbReference type="Proteomes" id="UP000190648"/>
    </source>
</evidence>
<accession>A0A1V4JX99</accession>
<dbReference type="Proteomes" id="UP000190648">
    <property type="component" value="Unassembled WGS sequence"/>
</dbReference>
<keyword evidence="2" id="KW-1185">Reference proteome</keyword>
<proteinExistence type="predicted"/>
<dbReference type="AlphaFoldDB" id="A0A1V4JX99"/>
<dbReference type="EMBL" id="LSYS01005497">
    <property type="protein sequence ID" value="OPJ76846.1"/>
    <property type="molecule type" value="Genomic_DNA"/>
</dbReference>
<protein>
    <submittedName>
        <fullName evidence="1">Uncharacterized protein</fullName>
    </submittedName>
</protein>
<name>A0A1V4JX99_PATFA</name>
<comment type="caution">
    <text evidence="1">The sequence shown here is derived from an EMBL/GenBank/DDBJ whole genome shotgun (WGS) entry which is preliminary data.</text>
</comment>
<gene>
    <name evidence="1" type="ORF">AV530_007313</name>
</gene>
<evidence type="ECO:0000313" key="1">
    <source>
        <dbReference type="EMBL" id="OPJ76846.1"/>
    </source>
</evidence>
<sequence>MPRTGLSSPHAPWLDLGSILGVEPRCGASDEQHGLWKKIDQTQQLMMPKSTHKHKAEHLSCWGSCLRSYLQRQLVRCVGCTPSIKMTARDKLQRALGPRKTTSST</sequence>
<reference evidence="1 2" key="1">
    <citation type="submission" date="2016-02" db="EMBL/GenBank/DDBJ databases">
        <title>Band-tailed pigeon sequencing and assembly.</title>
        <authorList>
            <person name="Soares A.E."/>
            <person name="Novak B.J."/>
            <person name="Rice E.S."/>
            <person name="O'Connell B."/>
            <person name="Chang D."/>
            <person name="Weber S."/>
            <person name="Shapiro B."/>
        </authorList>
    </citation>
    <scope>NUCLEOTIDE SEQUENCE [LARGE SCALE GENOMIC DNA]</scope>
    <source>
        <strain evidence="1">BTP2013</strain>
        <tissue evidence="1">Blood</tissue>
    </source>
</reference>
<organism evidence="1 2">
    <name type="scientific">Patagioenas fasciata monilis</name>
    <dbReference type="NCBI Taxonomy" id="372326"/>
    <lineage>
        <taxon>Eukaryota</taxon>
        <taxon>Metazoa</taxon>
        <taxon>Chordata</taxon>
        <taxon>Craniata</taxon>
        <taxon>Vertebrata</taxon>
        <taxon>Euteleostomi</taxon>
        <taxon>Archelosauria</taxon>
        <taxon>Archosauria</taxon>
        <taxon>Dinosauria</taxon>
        <taxon>Saurischia</taxon>
        <taxon>Theropoda</taxon>
        <taxon>Coelurosauria</taxon>
        <taxon>Aves</taxon>
        <taxon>Neognathae</taxon>
        <taxon>Neoaves</taxon>
        <taxon>Columbimorphae</taxon>
        <taxon>Columbiformes</taxon>
        <taxon>Columbidae</taxon>
        <taxon>Patagioenas</taxon>
    </lineage>
</organism>